<reference evidence="21" key="1">
    <citation type="submission" date="2023-03" db="EMBL/GenBank/DDBJ databases">
        <title>Massive genome expansion in bonnet fungi (Mycena s.s.) driven by repeated elements and novel gene families across ecological guilds.</title>
        <authorList>
            <consortium name="Lawrence Berkeley National Laboratory"/>
            <person name="Harder C.B."/>
            <person name="Miyauchi S."/>
            <person name="Viragh M."/>
            <person name="Kuo A."/>
            <person name="Thoen E."/>
            <person name="Andreopoulos B."/>
            <person name="Lu D."/>
            <person name="Skrede I."/>
            <person name="Drula E."/>
            <person name="Henrissat B."/>
            <person name="Morin E."/>
            <person name="Kohler A."/>
            <person name="Barry K."/>
            <person name="LaButti K."/>
            <person name="Morin E."/>
            <person name="Salamov A."/>
            <person name="Lipzen A."/>
            <person name="Mereny Z."/>
            <person name="Hegedus B."/>
            <person name="Baldrian P."/>
            <person name="Stursova M."/>
            <person name="Weitz H."/>
            <person name="Taylor A."/>
            <person name="Grigoriev I.V."/>
            <person name="Nagy L.G."/>
            <person name="Martin F."/>
            <person name="Kauserud H."/>
        </authorList>
    </citation>
    <scope>NUCLEOTIDE SEQUENCE</scope>
    <source>
        <strain evidence="21">CBHHK188m</strain>
    </source>
</reference>
<dbReference type="GO" id="GO:0015031">
    <property type="term" value="P:protein transport"/>
    <property type="evidence" value="ECO:0007669"/>
    <property type="project" value="UniProtKB-KW"/>
</dbReference>
<keyword evidence="8 18" id="KW-0812">Transmembrane</keyword>
<evidence type="ECO:0000256" key="3">
    <source>
        <dbReference type="ARBA" id="ARBA00004472"/>
    </source>
</evidence>
<keyword evidence="11 18" id="KW-1133">Transmembrane helix</keyword>
<evidence type="ECO:0000256" key="17">
    <source>
        <dbReference type="ARBA" id="ARBA00023329"/>
    </source>
</evidence>
<keyword evidence="17" id="KW-0968">Cytoplasmic vesicle</keyword>
<feature type="transmembrane region" description="Helical" evidence="18">
    <location>
        <begin position="188"/>
        <end position="207"/>
    </location>
</feature>
<evidence type="ECO:0000256" key="5">
    <source>
        <dbReference type="ARBA" id="ARBA00005363"/>
    </source>
</evidence>
<feature type="signal peptide" evidence="19">
    <location>
        <begin position="1"/>
        <end position="24"/>
    </location>
</feature>
<evidence type="ECO:0000256" key="14">
    <source>
        <dbReference type="ARBA" id="ARBA00023128"/>
    </source>
</evidence>
<keyword evidence="9 19" id="KW-0732">Signal</keyword>
<dbReference type="EMBL" id="JARJLG010000207">
    <property type="protein sequence ID" value="KAJ7728149.1"/>
    <property type="molecule type" value="Genomic_DNA"/>
</dbReference>
<evidence type="ECO:0000256" key="11">
    <source>
        <dbReference type="ARBA" id="ARBA00022989"/>
    </source>
</evidence>
<evidence type="ECO:0000256" key="4">
    <source>
        <dbReference type="ARBA" id="ARBA00004614"/>
    </source>
</evidence>
<keyword evidence="21" id="KW-0675">Receptor</keyword>
<dbReference type="GO" id="GO:0010008">
    <property type="term" value="C:endosome membrane"/>
    <property type="evidence" value="ECO:0007669"/>
    <property type="project" value="UniProtKB-SubCell"/>
</dbReference>
<evidence type="ECO:0000256" key="19">
    <source>
        <dbReference type="SAM" id="SignalP"/>
    </source>
</evidence>
<comment type="subcellular location">
    <subcellularLocation>
        <location evidence="2">Cytoplasmic vesicle membrane</location>
        <topology evidence="2">Single-pass type I membrane protein</topology>
    </subcellularLocation>
    <subcellularLocation>
        <location evidence="4">Golgi apparatus membrane</location>
        <topology evidence="4">Single-pass type I membrane protein</topology>
    </subcellularLocation>
    <subcellularLocation>
        <location evidence="1">Mitochondrion membrane</location>
        <topology evidence="1">Single-pass membrane protein</topology>
    </subcellularLocation>
    <subcellularLocation>
        <location evidence="3">Preautophagosomal structure membrane</location>
        <topology evidence="3">Single-pass type I membrane protein</topology>
    </subcellularLocation>
</comment>
<evidence type="ECO:0000256" key="13">
    <source>
        <dbReference type="ARBA" id="ARBA00023034"/>
    </source>
</evidence>
<dbReference type="InterPro" id="IPR009011">
    <property type="entry name" value="Man6P_isomerase_rcpt-bd_dom_sf"/>
</dbReference>
<keyword evidence="10" id="KW-0653">Protein transport</keyword>
<evidence type="ECO:0000256" key="6">
    <source>
        <dbReference type="ARBA" id="ARBA00013776"/>
    </source>
</evidence>
<keyword evidence="14" id="KW-0496">Mitochondrion</keyword>
<evidence type="ECO:0000256" key="12">
    <source>
        <dbReference type="ARBA" id="ARBA00023006"/>
    </source>
</evidence>
<dbReference type="GO" id="GO:0034045">
    <property type="term" value="C:phagophore assembly site membrane"/>
    <property type="evidence" value="ECO:0007669"/>
    <property type="project" value="UniProtKB-SubCell"/>
</dbReference>
<evidence type="ECO:0000259" key="20">
    <source>
        <dbReference type="PROSITE" id="PS51914"/>
    </source>
</evidence>
<dbReference type="Pfam" id="PF09451">
    <property type="entry name" value="ATG27"/>
    <property type="match status" value="1"/>
</dbReference>
<dbReference type="PROSITE" id="PS51914">
    <property type="entry name" value="MRH"/>
    <property type="match status" value="1"/>
</dbReference>
<evidence type="ECO:0000256" key="15">
    <source>
        <dbReference type="ARBA" id="ARBA00023136"/>
    </source>
</evidence>
<name>A0AAD7HTP6_9AGAR</name>
<dbReference type="InterPro" id="IPR018939">
    <property type="entry name" value="Autophagy-rel_prot_27"/>
</dbReference>
<evidence type="ECO:0000256" key="2">
    <source>
        <dbReference type="ARBA" id="ARBA00004358"/>
    </source>
</evidence>
<dbReference type="GO" id="GO:0000139">
    <property type="term" value="C:Golgi membrane"/>
    <property type="evidence" value="ECO:0007669"/>
    <property type="project" value="UniProtKB-SubCell"/>
</dbReference>
<dbReference type="GO" id="GO:0006914">
    <property type="term" value="P:autophagy"/>
    <property type="evidence" value="ECO:0007669"/>
    <property type="project" value="UniProtKB-KW"/>
</dbReference>
<feature type="domain" description="MRH" evidence="20">
    <location>
        <begin position="27"/>
        <end position="180"/>
    </location>
</feature>
<comment type="caution">
    <text evidence="21">The sequence shown here is derived from an EMBL/GenBank/DDBJ whole genome shotgun (WGS) entry which is preliminary data.</text>
</comment>
<feature type="chain" id="PRO_5042116825" description="Autophagy-related protein 27" evidence="19">
    <location>
        <begin position="25"/>
        <end position="276"/>
    </location>
</feature>
<accession>A0AAD7HTP6</accession>
<comment type="similarity">
    <text evidence="5">Belongs to the ATG27 family.</text>
</comment>
<feature type="non-terminal residue" evidence="21">
    <location>
        <position position="1"/>
    </location>
</feature>
<dbReference type="Proteomes" id="UP001215280">
    <property type="component" value="Unassembled WGS sequence"/>
</dbReference>
<evidence type="ECO:0000313" key="21">
    <source>
        <dbReference type="EMBL" id="KAJ7728149.1"/>
    </source>
</evidence>
<evidence type="ECO:0000256" key="16">
    <source>
        <dbReference type="ARBA" id="ARBA00023157"/>
    </source>
</evidence>
<organism evidence="21 22">
    <name type="scientific">Mycena maculata</name>
    <dbReference type="NCBI Taxonomy" id="230809"/>
    <lineage>
        <taxon>Eukaryota</taxon>
        <taxon>Fungi</taxon>
        <taxon>Dikarya</taxon>
        <taxon>Basidiomycota</taxon>
        <taxon>Agaricomycotina</taxon>
        <taxon>Agaricomycetes</taxon>
        <taxon>Agaricomycetidae</taxon>
        <taxon>Agaricales</taxon>
        <taxon>Marasmiineae</taxon>
        <taxon>Mycenaceae</taxon>
        <taxon>Mycena</taxon>
    </lineage>
</organism>
<dbReference type="SUPFAM" id="SSF50911">
    <property type="entry name" value="Mannose 6-phosphate receptor domain"/>
    <property type="match status" value="1"/>
</dbReference>
<evidence type="ECO:0000256" key="7">
    <source>
        <dbReference type="ARBA" id="ARBA00022448"/>
    </source>
</evidence>
<dbReference type="Gene3D" id="2.70.130.10">
    <property type="entry name" value="Mannose-6-phosphate receptor binding domain"/>
    <property type="match status" value="1"/>
</dbReference>
<evidence type="ECO:0000256" key="8">
    <source>
        <dbReference type="ARBA" id="ARBA00022692"/>
    </source>
</evidence>
<dbReference type="PANTHER" id="PTHR15071:SF0">
    <property type="entry name" value="MANNOSE 6-PHOSPHATE RECEPTOR-LIKE PROTEIN 1"/>
    <property type="match status" value="1"/>
</dbReference>
<dbReference type="GO" id="GO:0031966">
    <property type="term" value="C:mitochondrial membrane"/>
    <property type="evidence" value="ECO:0007669"/>
    <property type="project" value="UniProtKB-SubCell"/>
</dbReference>
<evidence type="ECO:0000256" key="1">
    <source>
        <dbReference type="ARBA" id="ARBA00004304"/>
    </source>
</evidence>
<evidence type="ECO:0000313" key="22">
    <source>
        <dbReference type="Proteomes" id="UP001215280"/>
    </source>
</evidence>
<dbReference type="InterPro" id="IPR044865">
    <property type="entry name" value="MRH_dom"/>
</dbReference>
<evidence type="ECO:0000256" key="18">
    <source>
        <dbReference type="SAM" id="Phobius"/>
    </source>
</evidence>
<keyword evidence="12" id="KW-0072">Autophagy</keyword>
<dbReference type="PANTHER" id="PTHR15071">
    <property type="entry name" value="MANNOSE-6-PHOSPHATE RECEPTOR FAMILY MEMBER"/>
    <property type="match status" value="1"/>
</dbReference>
<dbReference type="AlphaFoldDB" id="A0AAD7HTP6"/>
<proteinExistence type="inferred from homology"/>
<keyword evidence="7" id="KW-0813">Transport</keyword>
<evidence type="ECO:0000256" key="9">
    <source>
        <dbReference type="ARBA" id="ARBA00022729"/>
    </source>
</evidence>
<keyword evidence="22" id="KW-1185">Reference proteome</keyword>
<gene>
    <name evidence="21" type="ORF">DFH07DRAFT_930591</name>
</gene>
<evidence type="ECO:0000256" key="10">
    <source>
        <dbReference type="ARBA" id="ARBA00022927"/>
    </source>
</evidence>
<keyword evidence="15 18" id="KW-0472">Membrane</keyword>
<keyword evidence="13" id="KW-0333">Golgi apparatus</keyword>
<keyword evidence="16" id="KW-1015">Disulfide bond</keyword>
<protein>
    <recommendedName>
        <fullName evidence="6">Autophagy-related protein 27</fullName>
    </recommendedName>
</protein>
<sequence length="276" mass="29539">MARRPPLTFFLWLLWFSLLSVTRADDKACTGHHGGKYYDLNPLQAGKDYELTTPGGLELVLSACKSVSHETWGLKVQDPGLVGGFIRRAHGDFSMGQTNTTLSFSGRAGHPHLTLASGSKCVDSDGNTLDHLRGSTEIEFICDPSHGAGSPRLVAQLPPGGDELACAWFVEWRTAAACATSEGTTFGGVVWFLFISTLVLLLLYLLLGTLYNHFVLHLSGTDALPRFSLAGALYHVREAWGLARDWWGQRQGGGGYGALPRGPVGLGGPAGNGSRA</sequence>